<dbReference type="AlphaFoldDB" id="J4GFU8"/>
<evidence type="ECO:0000313" key="2">
    <source>
        <dbReference type="EMBL" id="CCM05663.1"/>
    </source>
</evidence>
<keyword evidence="3" id="KW-1185">Reference proteome</keyword>
<dbReference type="HOGENOM" id="CLU_1354647_0_0_1"/>
<feature type="region of interest" description="Disordered" evidence="1">
    <location>
        <begin position="101"/>
        <end position="174"/>
    </location>
</feature>
<name>J4GFU8_9APHY</name>
<evidence type="ECO:0000256" key="1">
    <source>
        <dbReference type="SAM" id="MobiDB-lite"/>
    </source>
</evidence>
<dbReference type="OrthoDB" id="2752979at2759"/>
<dbReference type="RefSeq" id="XP_012184946.1">
    <property type="nucleotide sequence ID" value="XM_012329556.1"/>
</dbReference>
<dbReference type="Proteomes" id="UP000006352">
    <property type="component" value="Unassembled WGS sequence"/>
</dbReference>
<accession>J4GFU8</accession>
<proteinExistence type="predicted"/>
<gene>
    <name evidence="2" type="ORF">FIBRA_07893</name>
</gene>
<organism evidence="2 3">
    <name type="scientific">Fibroporia radiculosa</name>
    <dbReference type="NCBI Taxonomy" id="599839"/>
    <lineage>
        <taxon>Eukaryota</taxon>
        <taxon>Fungi</taxon>
        <taxon>Dikarya</taxon>
        <taxon>Basidiomycota</taxon>
        <taxon>Agaricomycotina</taxon>
        <taxon>Agaricomycetes</taxon>
        <taxon>Polyporales</taxon>
        <taxon>Fibroporiaceae</taxon>
        <taxon>Fibroporia</taxon>
    </lineage>
</organism>
<dbReference type="GeneID" id="24100574"/>
<dbReference type="InParanoid" id="J4GFU8"/>
<evidence type="ECO:0000313" key="3">
    <source>
        <dbReference type="Proteomes" id="UP000006352"/>
    </source>
</evidence>
<reference evidence="2 3" key="1">
    <citation type="journal article" date="2012" name="Appl. Environ. Microbiol.">
        <title>Short-read sequencing for genomic analysis of the brown rot fungus Fibroporia radiculosa.</title>
        <authorList>
            <person name="Tang J.D."/>
            <person name="Perkins A.D."/>
            <person name="Sonstegard T.S."/>
            <person name="Schroeder S.G."/>
            <person name="Burgess S.C."/>
            <person name="Diehl S.V."/>
        </authorList>
    </citation>
    <scope>NUCLEOTIDE SEQUENCE [LARGE SCALE GENOMIC DNA]</scope>
    <source>
        <strain evidence="2 3">TFFH 294</strain>
    </source>
</reference>
<dbReference type="EMBL" id="HE797199">
    <property type="protein sequence ID" value="CCM05663.1"/>
    <property type="molecule type" value="Genomic_DNA"/>
</dbReference>
<protein>
    <submittedName>
        <fullName evidence="2">Uncharacterized protein</fullName>
    </submittedName>
</protein>
<sequence length="202" mass="22314">MAPQLINEPPPRRSISLQQAMKLQNEDRAFETAKKCLRALSKKFLDVHVPYTQQDPERWDIFVQKAINRYPLFKKYKDAWPIKWYMIKHLGHTAYVSRQQTKFGQGGRGQVANNPESDNPDATMGESDLKGSTVLPLGDQVDPVSATSGLAATDPRVEGLTGQTSTGGNGDVQTSNIDIVSLNDILYHMNISGLGLDDAVDS</sequence>